<comment type="catalytic activity">
    <reaction evidence="9">
        <text>1,2-dihydroxy-5-(methylsulfanyl)pent-1-en-3-one + O2 = 3-(methylsulfanyl)propanoate + CO + formate + 2 H(+)</text>
        <dbReference type="Rhea" id="RHEA:14161"/>
        <dbReference type="ChEBI" id="CHEBI:15378"/>
        <dbReference type="ChEBI" id="CHEBI:15379"/>
        <dbReference type="ChEBI" id="CHEBI:15740"/>
        <dbReference type="ChEBI" id="CHEBI:17245"/>
        <dbReference type="ChEBI" id="CHEBI:49016"/>
        <dbReference type="ChEBI" id="CHEBI:49252"/>
        <dbReference type="EC" id="1.13.11.53"/>
    </reaction>
</comment>
<keyword evidence="4 9" id="KW-0479">Metal-binding</keyword>
<dbReference type="GO" id="GO:0019284">
    <property type="term" value="P:L-methionine salvage from S-adenosylmethionine"/>
    <property type="evidence" value="ECO:0007669"/>
    <property type="project" value="InterPro"/>
</dbReference>
<evidence type="ECO:0000256" key="4">
    <source>
        <dbReference type="ARBA" id="ARBA00022723"/>
    </source>
</evidence>
<comment type="function">
    <text evidence="9">Catalyzes 2 different reactions between oxygene and the acireductone 1,2-dihydroxy-3-keto-5-methylthiopentene (DHK-MTPene) depending upon the metal bound in the active site. Fe-containing acireductone dioxygenase (Fe-ARD) produces formate and 2-keto-4-methylthiobutyrate (KMTB), the alpha-ketoacid precursor of methionine in the methionine recycle pathway. Ni-containing acireductone dioxygenase (Ni-ARD) produces methylthiopropionate, carbon monoxide and formate, and does not lie on the methionine recycle pathway.</text>
</comment>
<dbReference type="GO" id="GO:0005506">
    <property type="term" value="F:iron ion binding"/>
    <property type="evidence" value="ECO:0007669"/>
    <property type="project" value="UniProtKB-UniRule"/>
</dbReference>
<keyword evidence="7 9" id="KW-0408">Iron</keyword>
<sequence length="201" mass="22749">MHCPTGLQEPDGKADTEELPMSSLSVYHVSSPEIPNKVLTHFEDIASTLAEQGVRFDRWQAAAKIQPGASQEEVISAYQEQIDKLMTERGYITVDVISLNSDHPQKAELRAKFLEEHRHGEDEVRFFVAGRGLFTLHIDDYVYAVLCEKNDLISVPAGTKHWFDMGEHPHFVAIRLFNNPEGWVANFTGEDIAGRFPRLED</sequence>
<evidence type="ECO:0000313" key="11">
    <source>
        <dbReference type="Proteomes" id="UP000006045"/>
    </source>
</evidence>
<comment type="pathway">
    <text evidence="9">Amino-acid biosynthesis; L-methionine biosynthesis via salvage pathway; L-methionine from S-methyl-5-thio-alpha-D-ribose 1-phosphate: step 5/6.</text>
</comment>
<gene>
    <name evidence="9" type="primary">mtnD</name>
    <name evidence="10" type="ORF">I1A_001699</name>
</gene>
<feature type="binding site" evidence="9">
    <location>
        <position position="161"/>
    </location>
    <ligand>
        <name>Fe(2+)</name>
        <dbReference type="ChEBI" id="CHEBI:29033"/>
    </ligand>
</feature>
<comment type="cofactor">
    <cofactor evidence="9">
        <name>Ni(2+)</name>
        <dbReference type="ChEBI" id="CHEBI:49786"/>
    </cofactor>
    <text evidence="9">Binds 1 nickel ion per monomer.</text>
</comment>
<dbReference type="EC" id="1.13.11.53" evidence="9"/>
<comment type="catalytic activity">
    <reaction evidence="1 9">
        <text>1,2-dihydroxy-5-(methylsulfanyl)pent-1-en-3-one + O2 = 4-methylsulfanyl-2-oxobutanoate + formate + 2 H(+)</text>
        <dbReference type="Rhea" id="RHEA:24504"/>
        <dbReference type="ChEBI" id="CHEBI:15378"/>
        <dbReference type="ChEBI" id="CHEBI:15379"/>
        <dbReference type="ChEBI" id="CHEBI:15740"/>
        <dbReference type="ChEBI" id="CHEBI:16723"/>
        <dbReference type="ChEBI" id="CHEBI:49252"/>
        <dbReference type="EC" id="1.13.11.54"/>
    </reaction>
</comment>
<evidence type="ECO:0000256" key="5">
    <source>
        <dbReference type="ARBA" id="ARBA00022964"/>
    </source>
</evidence>
<comment type="cofactor">
    <cofactor evidence="9">
        <name>Fe(2+)</name>
        <dbReference type="ChEBI" id="CHEBI:29033"/>
    </cofactor>
    <text evidence="9">Binds 1 Fe(2+) cation per monomer.</text>
</comment>
<dbReference type="CDD" id="cd02232">
    <property type="entry name" value="cupin_ARD"/>
    <property type="match status" value="1"/>
</dbReference>
<name>A0A7U9CPE1_PSEFL</name>
<evidence type="ECO:0000313" key="10">
    <source>
        <dbReference type="EMBL" id="EJZ57380.1"/>
    </source>
</evidence>
<dbReference type="EMBL" id="CM001561">
    <property type="protein sequence ID" value="EJZ57380.1"/>
    <property type="molecule type" value="Genomic_DNA"/>
</dbReference>
<feature type="binding site" evidence="9">
    <location>
        <position position="161"/>
    </location>
    <ligand>
        <name>Ni(2+)</name>
        <dbReference type="ChEBI" id="CHEBI:49786"/>
    </ligand>
</feature>
<reference evidence="10 11" key="1">
    <citation type="submission" date="2012-08" db="EMBL/GenBank/DDBJ databases">
        <title>The genome of cave-isolated P. fluorescens strain R124 demonstrates phenotypic adaptation to the mineral environment.</title>
        <authorList>
            <person name="Barton M.D."/>
            <person name="Petronio M."/>
            <person name="Giarrizzo J.G."/>
            <person name="Bowling B.V."/>
            <person name="Barton H.A."/>
        </authorList>
    </citation>
    <scope>NUCLEOTIDE SEQUENCE [LARGE SCALE GENOMIC DNA]</scope>
    <source>
        <strain evidence="10 11">R124</strain>
    </source>
</reference>
<dbReference type="Pfam" id="PF03079">
    <property type="entry name" value="ARD"/>
    <property type="match status" value="1"/>
</dbReference>
<comment type="similarity">
    <text evidence="9">Belongs to the acireductone dioxygenase (ARD) family.</text>
</comment>
<dbReference type="GO" id="GO:0016151">
    <property type="term" value="F:nickel cation binding"/>
    <property type="evidence" value="ECO:0007669"/>
    <property type="project" value="UniProtKB-UniRule"/>
</dbReference>
<keyword evidence="3 9" id="KW-0028">Amino-acid biosynthesis</keyword>
<feature type="binding site" evidence="9">
    <location>
        <position position="117"/>
    </location>
    <ligand>
        <name>Ni(2+)</name>
        <dbReference type="ChEBI" id="CHEBI:49786"/>
    </ligand>
</feature>
<evidence type="ECO:0000256" key="1">
    <source>
        <dbReference type="ARBA" id="ARBA00000428"/>
    </source>
</evidence>
<evidence type="ECO:0000256" key="8">
    <source>
        <dbReference type="ARBA" id="ARBA00023167"/>
    </source>
</evidence>
<dbReference type="PANTHER" id="PTHR23418:SF0">
    <property type="entry name" value="ACIREDUCTONE DIOXYGENASE"/>
    <property type="match status" value="1"/>
</dbReference>
<dbReference type="HAMAP" id="MF_01682">
    <property type="entry name" value="Salvage_MtnD"/>
    <property type="match status" value="1"/>
</dbReference>
<comment type="subunit">
    <text evidence="9">Monomer.</text>
</comment>
<evidence type="ECO:0000256" key="2">
    <source>
        <dbReference type="ARBA" id="ARBA00022596"/>
    </source>
</evidence>
<evidence type="ECO:0000256" key="7">
    <source>
        <dbReference type="ARBA" id="ARBA00023004"/>
    </source>
</evidence>
<dbReference type="SUPFAM" id="SSF51182">
    <property type="entry name" value="RmlC-like cupins"/>
    <property type="match status" value="1"/>
</dbReference>
<dbReference type="AlphaFoldDB" id="A0A7U9CPE1"/>
<feature type="binding site" evidence="9">
    <location>
        <position position="119"/>
    </location>
    <ligand>
        <name>Ni(2+)</name>
        <dbReference type="ChEBI" id="CHEBI:49786"/>
    </ligand>
</feature>
<keyword evidence="2 9" id="KW-0533">Nickel</keyword>
<dbReference type="InterPro" id="IPR004313">
    <property type="entry name" value="ARD"/>
</dbReference>
<feature type="site" description="Important to generate the dianion" evidence="9">
    <location>
        <position position="125"/>
    </location>
</feature>
<feature type="site" description="May play a role in metal incorporation in vivo" evidence="9">
    <location>
        <position position="116"/>
    </location>
</feature>
<proteinExistence type="inferred from homology"/>
<feature type="binding site" evidence="9">
    <location>
        <position position="117"/>
    </location>
    <ligand>
        <name>Fe(2+)</name>
        <dbReference type="ChEBI" id="CHEBI:29033"/>
    </ligand>
</feature>
<organism evidence="10 11">
    <name type="scientific">Pseudomonas fluorescens R124</name>
    <dbReference type="NCBI Taxonomy" id="743713"/>
    <lineage>
        <taxon>Bacteria</taxon>
        <taxon>Pseudomonadati</taxon>
        <taxon>Pseudomonadota</taxon>
        <taxon>Gammaproteobacteria</taxon>
        <taxon>Pseudomonadales</taxon>
        <taxon>Pseudomonadaceae</taxon>
        <taxon>Pseudomonas</taxon>
    </lineage>
</organism>
<protein>
    <recommendedName>
        <fullName evidence="9">Acireductone dioxygenase</fullName>
    </recommendedName>
    <alternativeName>
        <fullName evidence="9">1,2-dihydroxy-3-keto-5-methylthiopentene dioxygenase</fullName>
        <shortName evidence="9">DHK-MTPene dioxygenase</shortName>
    </alternativeName>
    <alternativeName>
        <fullName evidence="9">Acireductone dioxygenase (Fe(2+)-requiring)</fullName>
        <shortName evidence="9">ARD'</shortName>
        <shortName evidence="9">Fe-ARD</shortName>
        <ecNumber evidence="9">1.13.11.54</ecNumber>
    </alternativeName>
    <alternativeName>
        <fullName evidence="9">Acireductone dioxygenase (Ni(2+)-requiring)</fullName>
        <shortName evidence="9">ARD</shortName>
        <shortName evidence="9">Ni-ARD</shortName>
        <ecNumber evidence="9">1.13.11.53</ecNumber>
    </alternativeName>
</protein>
<dbReference type="InterPro" id="IPR023956">
    <property type="entry name" value="ARD_bac"/>
</dbReference>
<keyword evidence="8 9" id="KW-0486">Methionine biosynthesis</keyword>
<feature type="site" description="May play a role in transmitting local conformational changes" evidence="9">
    <location>
        <position position="122"/>
    </location>
</feature>
<evidence type="ECO:0000256" key="9">
    <source>
        <dbReference type="HAMAP-Rule" id="MF_01682"/>
    </source>
</evidence>
<dbReference type="GO" id="GO:0010308">
    <property type="term" value="F:acireductone dioxygenase (Ni2+-requiring) activity"/>
    <property type="evidence" value="ECO:0007669"/>
    <property type="project" value="UniProtKB-UniRule"/>
</dbReference>
<dbReference type="InterPro" id="IPR014710">
    <property type="entry name" value="RmlC-like_jellyroll"/>
</dbReference>
<dbReference type="PANTHER" id="PTHR23418">
    <property type="entry name" value="ACIREDUCTONE DIOXYGENASE"/>
    <property type="match status" value="1"/>
</dbReference>
<keyword evidence="5 9" id="KW-0223">Dioxygenase</keyword>
<dbReference type="Proteomes" id="UP000006045">
    <property type="component" value="Chromosome"/>
</dbReference>
<accession>A0A7U9CPE1</accession>
<evidence type="ECO:0000256" key="3">
    <source>
        <dbReference type="ARBA" id="ARBA00022605"/>
    </source>
</evidence>
<feature type="binding site" evidence="9">
    <location>
        <position position="123"/>
    </location>
    <ligand>
        <name>Ni(2+)</name>
        <dbReference type="ChEBI" id="CHEBI:49786"/>
    </ligand>
</feature>
<dbReference type="EC" id="1.13.11.54" evidence="9"/>
<keyword evidence="6 9" id="KW-0560">Oxidoreductase</keyword>
<dbReference type="UniPathway" id="UPA00904">
    <property type="reaction ID" value="UER00878"/>
</dbReference>
<dbReference type="GO" id="GO:0019509">
    <property type="term" value="P:L-methionine salvage from methylthioadenosine"/>
    <property type="evidence" value="ECO:0007669"/>
    <property type="project" value="UniProtKB-UniRule"/>
</dbReference>
<feature type="binding site" evidence="9">
    <location>
        <position position="123"/>
    </location>
    <ligand>
        <name>Fe(2+)</name>
        <dbReference type="ChEBI" id="CHEBI:29033"/>
    </ligand>
</feature>
<feature type="binding site" evidence="9">
    <location>
        <position position="119"/>
    </location>
    <ligand>
        <name>Fe(2+)</name>
        <dbReference type="ChEBI" id="CHEBI:29033"/>
    </ligand>
</feature>
<evidence type="ECO:0000256" key="6">
    <source>
        <dbReference type="ARBA" id="ARBA00023002"/>
    </source>
</evidence>
<dbReference type="Gene3D" id="2.60.120.10">
    <property type="entry name" value="Jelly Rolls"/>
    <property type="match status" value="1"/>
</dbReference>
<dbReference type="GO" id="GO:0010309">
    <property type="term" value="F:acireductone dioxygenase [iron(II)-requiring] activity"/>
    <property type="evidence" value="ECO:0007669"/>
    <property type="project" value="UniProtKB-UniRule"/>
</dbReference>
<dbReference type="InterPro" id="IPR011051">
    <property type="entry name" value="RmlC_Cupin_sf"/>
</dbReference>